<protein>
    <submittedName>
        <fullName evidence="8">DUF4102 domain-containing protein</fullName>
    </submittedName>
</protein>
<evidence type="ECO:0000256" key="3">
    <source>
        <dbReference type="ARBA" id="ARBA00023125"/>
    </source>
</evidence>
<evidence type="ECO:0000256" key="2">
    <source>
        <dbReference type="ARBA" id="ARBA00022908"/>
    </source>
</evidence>
<dbReference type="InterPro" id="IPR038488">
    <property type="entry name" value="Integrase_DNA-bd_sf"/>
</dbReference>
<dbReference type="SUPFAM" id="SSF56349">
    <property type="entry name" value="DNA breaking-rejoining enzymes"/>
    <property type="match status" value="1"/>
</dbReference>
<dbReference type="Pfam" id="PF22022">
    <property type="entry name" value="Phage_int_M"/>
    <property type="match status" value="1"/>
</dbReference>
<evidence type="ECO:0000256" key="5">
    <source>
        <dbReference type="PROSITE-ProRule" id="PRU01248"/>
    </source>
</evidence>
<dbReference type="PROSITE" id="PS51898">
    <property type="entry name" value="TYR_RECOMBINASE"/>
    <property type="match status" value="1"/>
</dbReference>
<dbReference type="EMBL" id="SRSC01000001">
    <property type="protein sequence ID" value="TGU75097.1"/>
    <property type="molecule type" value="Genomic_DNA"/>
</dbReference>
<dbReference type="InterPro" id="IPR002104">
    <property type="entry name" value="Integrase_catalytic"/>
</dbReference>
<accession>A0A4S1CMQ9</accession>
<dbReference type="GO" id="GO:0003677">
    <property type="term" value="F:DNA binding"/>
    <property type="evidence" value="ECO:0007669"/>
    <property type="project" value="UniProtKB-UniRule"/>
</dbReference>
<dbReference type="GO" id="GO:0015074">
    <property type="term" value="P:DNA integration"/>
    <property type="evidence" value="ECO:0007669"/>
    <property type="project" value="UniProtKB-KW"/>
</dbReference>
<dbReference type="InterPro" id="IPR050808">
    <property type="entry name" value="Phage_Integrase"/>
</dbReference>
<dbReference type="InterPro" id="IPR010998">
    <property type="entry name" value="Integrase_recombinase_N"/>
</dbReference>
<dbReference type="Pfam" id="PF00589">
    <property type="entry name" value="Phage_integrase"/>
    <property type="match status" value="1"/>
</dbReference>
<dbReference type="InterPro" id="IPR013762">
    <property type="entry name" value="Integrase-like_cat_sf"/>
</dbReference>
<evidence type="ECO:0000259" key="6">
    <source>
        <dbReference type="PROSITE" id="PS51898"/>
    </source>
</evidence>
<dbReference type="GO" id="GO:0006310">
    <property type="term" value="P:DNA recombination"/>
    <property type="evidence" value="ECO:0007669"/>
    <property type="project" value="UniProtKB-KW"/>
</dbReference>
<evidence type="ECO:0000256" key="4">
    <source>
        <dbReference type="ARBA" id="ARBA00023172"/>
    </source>
</evidence>
<dbReference type="AlphaFoldDB" id="A0A4S1CMQ9"/>
<dbReference type="InterPro" id="IPR025166">
    <property type="entry name" value="Integrase_DNA_bind_dom"/>
</dbReference>
<evidence type="ECO:0000313" key="9">
    <source>
        <dbReference type="Proteomes" id="UP000306416"/>
    </source>
</evidence>
<dbReference type="Gene3D" id="1.10.443.10">
    <property type="entry name" value="Intergrase catalytic core"/>
    <property type="match status" value="1"/>
</dbReference>
<dbReference type="Pfam" id="PF13356">
    <property type="entry name" value="Arm-DNA-bind_3"/>
    <property type="match status" value="1"/>
</dbReference>
<evidence type="ECO:0000259" key="7">
    <source>
        <dbReference type="PROSITE" id="PS51900"/>
    </source>
</evidence>
<feature type="domain" description="Core-binding (CB)" evidence="7">
    <location>
        <begin position="103"/>
        <end position="182"/>
    </location>
</feature>
<feature type="domain" description="Tyr recombinase" evidence="6">
    <location>
        <begin position="203"/>
        <end position="395"/>
    </location>
</feature>
<gene>
    <name evidence="8" type="ORF">E4633_06490</name>
</gene>
<comment type="caution">
    <text evidence="8">The sequence shown here is derived from an EMBL/GenBank/DDBJ whole genome shotgun (WGS) entry which is preliminary data.</text>
</comment>
<proteinExistence type="inferred from homology"/>
<name>A0A4S1CMQ9_9BACT</name>
<dbReference type="PANTHER" id="PTHR30629:SF2">
    <property type="entry name" value="PROPHAGE INTEGRASE INTS-RELATED"/>
    <property type="match status" value="1"/>
</dbReference>
<sequence length="423" mass="48408">MTKEAAKAKFTDVAIRAMKTDKRLQDNLEGDGFGVRVYGTGTKVFYYAYAFEGKRRFLNLGEYGVISLAEARKRHREAKGKLDRGTDPLIEKAAEKAERKRTPFIADFVTEYIDNYAKKKNRGWKEIQRALNASIVPAWGKRKITDIKRRDLVVLLDEIEKRAPIMANRTLAYTRKLFSYAVKRDVLEVNPFMGMEAPAPAKVRDRNLSFAEIKTLWANLDNSRMSDNIRRALKLILVTGQRPGEVIGMNSSEIDGNWWTIPEERSKNKQAHRVFLTPLALELIGDKDGYIFESPVINRDAAGQPLPPKPYEVRTLTHAIKENLPHSPESKVEDYLKIPHFVPHDLRRTVTSRMAEIGIFEDTIDRVQNHVSRVKSGVRKNYNHYAYDLEKQQALETWARKLVSVTAGGEAAKVIPMRRKGRN</sequence>
<dbReference type="CDD" id="cd00801">
    <property type="entry name" value="INT_P4_C"/>
    <property type="match status" value="1"/>
</dbReference>
<dbReference type="Proteomes" id="UP000306416">
    <property type="component" value="Unassembled WGS sequence"/>
</dbReference>
<dbReference type="PANTHER" id="PTHR30629">
    <property type="entry name" value="PROPHAGE INTEGRASE"/>
    <property type="match status" value="1"/>
</dbReference>
<dbReference type="RefSeq" id="WP_135869407.1">
    <property type="nucleotide sequence ID" value="NZ_SRSC01000001.1"/>
</dbReference>
<keyword evidence="9" id="KW-1185">Reference proteome</keyword>
<dbReference type="Gene3D" id="1.10.150.130">
    <property type="match status" value="1"/>
</dbReference>
<dbReference type="InterPro" id="IPR044068">
    <property type="entry name" value="CB"/>
</dbReference>
<dbReference type="Gene3D" id="3.30.160.390">
    <property type="entry name" value="Integrase, DNA-binding domain"/>
    <property type="match status" value="1"/>
</dbReference>
<organism evidence="8 9">
    <name type="scientific">Geomonas terrae</name>
    <dbReference type="NCBI Taxonomy" id="2562681"/>
    <lineage>
        <taxon>Bacteria</taxon>
        <taxon>Pseudomonadati</taxon>
        <taxon>Thermodesulfobacteriota</taxon>
        <taxon>Desulfuromonadia</taxon>
        <taxon>Geobacterales</taxon>
        <taxon>Geobacteraceae</taxon>
        <taxon>Geomonas</taxon>
    </lineage>
</organism>
<comment type="similarity">
    <text evidence="1">Belongs to the 'phage' integrase family.</text>
</comment>
<evidence type="ECO:0000256" key="1">
    <source>
        <dbReference type="ARBA" id="ARBA00008857"/>
    </source>
</evidence>
<keyword evidence="4" id="KW-0233">DNA recombination</keyword>
<keyword evidence="3 5" id="KW-0238">DNA-binding</keyword>
<keyword evidence="2" id="KW-0229">DNA integration</keyword>
<dbReference type="PROSITE" id="PS51900">
    <property type="entry name" value="CB"/>
    <property type="match status" value="1"/>
</dbReference>
<evidence type="ECO:0000313" key="8">
    <source>
        <dbReference type="EMBL" id="TGU75097.1"/>
    </source>
</evidence>
<dbReference type="InterPro" id="IPR011010">
    <property type="entry name" value="DNA_brk_join_enz"/>
</dbReference>
<reference evidence="8 9" key="1">
    <citation type="submission" date="2019-04" db="EMBL/GenBank/DDBJ databases">
        <title>Geobacter oryzae sp. nov., ferric-reducing bacteria isolated from paddy soil.</title>
        <authorList>
            <person name="Xu Z."/>
            <person name="Masuda Y."/>
            <person name="Itoh H."/>
            <person name="Senoo K."/>
        </authorList>
    </citation>
    <scope>NUCLEOTIDE SEQUENCE [LARGE SCALE GENOMIC DNA]</scope>
    <source>
        <strain evidence="8 9">Red111</strain>
    </source>
</reference>
<dbReference type="InterPro" id="IPR053876">
    <property type="entry name" value="Phage_int_M"/>
</dbReference>